<dbReference type="RefSeq" id="WP_073249140.1">
    <property type="nucleotide sequence ID" value="NZ_FQVG01000035.1"/>
</dbReference>
<dbReference type="GO" id="GO:0009252">
    <property type="term" value="P:peptidoglycan biosynthetic process"/>
    <property type="evidence" value="ECO:0007669"/>
    <property type="project" value="UniProtKB-UniPathway"/>
</dbReference>
<dbReference type="InterPro" id="IPR001460">
    <property type="entry name" value="PCN-bd_Tpept"/>
</dbReference>
<evidence type="ECO:0000256" key="21">
    <source>
        <dbReference type="ARBA" id="ARBA00023268"/>
    </source>
</evidence>
<proteinExistence type="inferred from homology"/>
<dbReference type="Gene3D" id="1.10.3810.10">
    <property type="entry name" value="Biosynthetic peptidoglycan transglycosylase-like"/>
    <property type="match status" value="1"/>
</dbReference>
<comment type="similarity">
    <text evidence="4">In the C-terminal section; belongs to the transpeptidase family.</text>
</comment>
<reference evidence="31" key="1">
    <citation type="submission" date="2016-11" db="EMBL/GenBank/DDBJ databases">
        <authorList>
            <person name="Varghese N."/>
            <person name="Submissions S."/>
        </authorList>
    </citation>
    <scope>NUCLEOTIDE SEQUENCE [LARGE SCALE GENOMIC DNA]</scope>
    <source>
        <strain evidence="31">DSM 10124</strain>
    </source>
</reference>
<dbReference type="Gene3D" id="3.40.710.10">
    <property type="entry name" value="DD-peptidase/beta-lactamase superfamily"/>
    <property type="match status" value="1"/>
</dbReference>
<evidence type="ECO:0000256" key="12">
    <source>
        <dbReference type="ARBA" id="ARBA00022679"/>
    </source>
</evidence>
<evidence type="ECO:0000256" key="10">
    <source>
        <dbReference type="ARBA" id="ARBA00022670"/>
    </source>
</evidence>
<organism evidence="30 31">
    <name type="scientific">Caloramator proteoclasticus DSM 10124</name>
    <dbReference type="NCBI Taxonomy" id="1121262"/>
    <lineage>
        <taxon>Bacteria</taxon>
        <taxon>Bacillati</taxon>
        <taxon>Bacillota</taxon>
        <taxon>Clostridia</taxon>
        <taxon>Eubacteriales</taxon>
        <taxon>Clostridiaceae</taxon>
        <taxon>Caloramator</taxon>
    </lineage>
</organism>
<evidence type="ECO:0000256" key="3">
    <source>
        <dbReference type="ARBA" id="ARBA00004752"/>
    </source>
</evidence>
<evidence type="ECO:0000256" key="17">
    <source>
        <dbReference type="ARBA" id="ARBA00022984"/>
    </source>
</evidence>
<feature type="region of interest" description="Disordered" evidence="27">
    <location>
        <begin position="701"/>
        <end position="773"/>
    </location>
</feature>
<dbReference type="Pfam" id="PF00912">
    <property type="entry name" value="Transgly"/>
    <property type="match status" value="1"/>
</dbReference>
<accession>A0A1M4Z123</accession>
<dbReference type="EMBL" id="FQVG01000035">
    <property type="protein sequence ID" value="SHF11286.1"/>
    <property type="molecule type" value="Genomic_DNA"/>
</dbReference>
<evidence type="ECO:0000256" key="8">
    <source>
        <dbReference type="ARBA" id="ARBA00022475"/>
    </source>
</evidence>
<dbReference type="Pfam" id="PF00905">
    <property type="entry name" value="Transpeptidase"/>
    <property type="match status" value="1"/>
</dbReference>
<dbReference type="EC" id="2.4.99.28" evidence="24"/>
<evidence type="ECO:0000256" key="16">
    <source>
        <dbReference type="ARBA" id="ARBA00022968"/>
    </source>
</evidence>
<dbReference type="EC" id="3.4.16.4" evidence="6"/>
<evidence type="ECO:0000256" key="22">
    <source>
        <dbReference type="ARBA" id="ARBA00023316"/>
    </source>
</evidence>
<evidence type="ECO:0000259" key="28">
    <source>
        <dbReference type="Pfam" id="PF00905"/>
    </source>
</evidence>
<dbReference type="GO" id="GO:0071555">
    <property type="term" value="P:cell wall organization"/>
    <property type="evidence" value="ECO:0007669"/>
    <property type="project" value="UniProtKB-KW"/>
</dbReference>
<dbReference type="GO" id="GO:0046677">
    <property type="term" value="P:response to antibiotic"/>
    <property type="evidence" value="ECO:0007669"/>
    <property type="project" value="UniProtKB-KW"/>
</dbReference>
<comment type="pathway">
    <text evidence="26">Glycan biosynthesis.</text>
</comment>
<evidence type="ECO:0000256" key="7">
    <source>
        <dbReference type="ARBA" id="ARBA00018638"/>
    </source>
</evidence>
<evidence type="ECO:0000256" key="2">
    <source>
        <dbReference type="ARBA" id="ARBA00004401"/>
    </source>
</evidence>
<keyword evidence="8" id="KW-1003">Cell membrane</keyword>
<evidence type="ECO:0000313" key="30">
    <source>
        <dbReference type="EMBL" id="SHF11286.1"/>
    </source>
</evidence>
<evidence type="ECO:0000256" key="19">
    <source>
        <dbReference type="ARBA" id="ARBA00023136"/>
    </source>
</evidence>
<keyword evidence="19" id="KW-0472">Membrane</keyword>
<dbReference type="UniPathway" id="UPA00219"/>
<evidence type="ECO:0000256" key="27">
    <source>
        <dbReference type="SAM" id="MobiDB-lite"/>
    </source>
</evidence>
<evidence type="ECO:0000256" key="26">
    <source>
        <dbReference type="ARBA" id="ARBA00060592"/>
    </source>
</evidence>
<keyword evidence="14" id="KW-0378">Hydrolase</keyword>
<evidence type="ECO:0000256" key="14">
    <source>
        <dbReference type="ARBA" id="ARBA00022801"/>
    </source>
</evidence>
<evidence type="ECO:0000256" key="6">
    <source>
        <dbReference type="ARBA" id="ARBA00012448"/>
    </source>
</evidence>
<feature type="compositionally biased region" description="Low complexity" evidence="27">
    <location>
        <begin position="739"/>
        <end position="773"/>
    </location>
</feature>
<keyword evidence="22" id="KW-0961">Cell wall biogenesis/degradation</keyword>
<dbReference type="PANTHER" id="PTHR32282:SF11">
    <property type="entry name" value="PENICILLIN-BINDING PROTEIN 1B"/>
    <property type="match status" value="1"/>
</dbReference>
<keyword evidence="31" id="KW-1185">Reference proteome</keyword>
<keyword evidence="12" id="KW-0808">Transferase</keyword>
<evidence type="ECO:0000256" key="15">
    <source>
        <dbReference type="ARBA" id="ARBA00022960"/>
    </source>
</evidence>
<evidence type="ECO:0000256" key="13">
    <source>
        <dbReference type="ARBA" id="ARBA00022692"/>
    </source>
</evidence>
<evidence type="ECO:0000313" key="31">
    <source>
        <dbReference type="Proteomes" id="UP000184423"/>
    </source>
</evidence>
<keyword evidence="18" id="KW-1133">Transmembrane helix</keyword>
<evidence type="ECO:0000256" key="20">
    <source>
        <dbReference type="ARBA" id="ARBA00023251"/>
    </source>
</evidence>
<evidence type="ECO:0000259" key="29">
    <source>
        <dbReference type="Pfam" id="PF00912"/>
    </source>
</evidence>
<keyword evidence="17" id="KW-0573">Peptidoglycan synthesis</keyword>
<dbReference type="InterPro" id="IPR012338">
    <property type="entry name" value="Beta-lactam/transpept-like"/>
</dbReference>
<dbReference type="GO" id="GO:0008955">
    <property type="term" value="F:peptidoglycan glycosyltransferase activity"/>
    <property type="evidence" value="ECO:0007669"/>
    <property type="project" value="UniProtKB-EC"/>
</dbReference>
<dbReference type="GO" id="GO:0005886">
    <property type="term" value="C:plasma membrane"/>
    <property type="evidence" value="ECO:0007669"/>
    <property type="project" value="UniProtKB-SubCell"/>
</dbReference>
<comment type="subcellular location">
    <subcellularLocation>
        <location evidence="2">Cell membrane</location>
        <topology evidence="2">Single-pass type II membrane protein</topology>
    </subcellularLocation>
</comment>
<keyword evidence="21" id="KW-0511">Multifunctional enzyme</keyword>
<dbReference type="AlphaFoldDB" id="A0A1M4Z123"/>
<protein>
    <recommendedName>
        <fullName evidence="7">Penicillin-binding protein 1A</fullName>
        <ecNumber evidence="24">2.4.99.28</ecNumber>
        <ecNumber evidence="6">3.4.16.4</ecNumber>
    </recommendedName>
</protein>
<evidence type="ECO:0000256" key="5">
    <source>
        <dbReference type="ARBA" id="ARBA00007739"/>
    </source>
</evidence>
<dbReference type="SUPFAM" id="SSF56601">
    <property type="entry name" value="beta-lactamase/transpeptidase-like"/>
    <property type="match status" value="1"/>
</dbReference>
<comment type="catalytic activity">
    <reaction evidence="25">
        <text>[GlcNAc-(1-&gt;4)-Mur2Ac(oyl-L-Ala-gamma-D-Glu-L-Lys-D-Ala-D-Ala)](n)-di-trans,octa-cis-undecaprenyl diphosphate + beta-D-GlcNAc-(1-&gt;4)-Mur2Ac(oyl-L-Ala-gamma-D-Glu-L-Lys-D-Ala-D-Ala)-di-trans,octa-cis-undecaprenyl diphosphate = [GlcNAc-(1-&gt;4)-Mur2Ac(oyl-L-Ala-gamma-D-Glu-L-Lys-D-Ala-D-Ala)](n+1)-di-trans,octa-cis-undecaprenyl diphosphate + di-trans,octa-cis-undecaprenyl diphosphate + H(+)</text>
        <dbReference type="Rhea" id="RHEA:23708"/>
        <dbReference type="Rhea" id="RHEA-COMP:9602"/>
        <dbReference type="Rhea" id="RHEA-COMP:9603"/>
        <dbReference type="ChEBI" id="CHEBI:15378"/>
        <dbReference type="ChEBI" id="CHEBI:58405"/>
        <dbReference type="ChEBI" id="CHEBI:60033"/>
        <dbReference type="ChEBI" id="CHEBI:78435"/>
        <dbReference type="EC" id="2.4.99.28"/>
    </reaction>
</comment>
<feature type="compositionally biased region" description="Acidic residues" evidence="27">
    <location>
        <begin position="726"/>
        <end position="738"/>
    </location>
</feature>
<dbReference type="FunFam" id="1.10.3810.10:FF:000001">
    <property type="entry name" value="Penicillin-binding protein 1A"/>
    <property type="match status" value="1"/>
</dbReference>
<dbReference type="InterPro" id="IPR036950">
    <property type="entry name" value="PBP_transglycosylase"/>
</dbReference>
<name>A0A1M4Z123_9CLOT</name>
<dbReference type="InterPro" id="IPR023346">
    <property type="entry name" value="Lysozyme-like_dom_sf"/>
</dbReference>
<comment type="pathway">
    <text evidence="3">Cell wall biogenesis; peptidoglycan biosynthesis.</text>
</comment>
<feature type="compositionally biased region" description="Low complexity" evidence="27">
    <location>
        <begin position="711"/>
        <end position="725"/>
    </location>
</feature>
<dbReference type="GO" id="GO:0008360">
    <property type="term" value="P:regulation of cell shape"/>
    <property type="evidence" value="ECO:0007669"/>
    <property type="project" value="UniProtKB-KW"/>
</dbReference>
<sequence length="773" mass="86004">MAKKKRKKGNILKNILLIFVILTLMLSAAAIGAVIKIVSEVPEIDVNILDNLKQSIEFYDKDGNPIANLHSGENRKIVTIKQIPKHMQYAYISIEDERFLKHHGVDIKRVFGAILANIKSGSKSQGGSTITQQLVRNYALTQKKSYVRKIQEMYLAIQIERKLSKDQILEAYLNTIYLGPNIYGVQEASRYYFDKDVEDVTIAEAAFIAAITQNPGIYNPYSKKNKENPDNYLSRQRIVLKKMFENGYISEAEYQNALNEDIVASLNKEKTKLTGNYSKYHWFIEAALDEIAEDFAKKYDMDEKDAKQKLKDGGYKVYLTIDTKLQEKAQEIIDNNKFYKGIPVKINKEKLKQNENAKPNPQAAAVVMDLNGEVRAIIGGRGLGAGSFNYAAGENAKMPPGSSIKPLTVYTPAIENRVVTPSTIINDSRDDAEAIEIYNKINKDWFPNNYDKRCVGPVTVRYALEQSKNTIATKILYRLGLDTSYNYATKKFGLSTIVKADKAYAALGLGQLTLGARPIEMAAAYTAFANNGIISSPILYTKVEDRNGNIVLEKSTTQRRAISEDTAFVMNQLLQSVVKNGLAKSADLGAMPTGGKTGTTENNLDGWFVGFTPYYTCAVWVGSTREPEVSYIKVSSLNVTPIWKAIMLEAHRGLPIKQFSKPEGVVEAVICAQSGKLATENCPNKYVEYYLSGTEPTEYCDIHSLPNPVPNDEQNIENNNGTNEENTNDENTNDENTNDENTGNTDQGQTNTQGNGQSNGNNQGNSNNIPPTR</sequence>
<keyword evidence="9" id="KW-0121">Carboxypeptidase</keyword>
<dbReference type="GO" id="GO:0009002">
    <property type="term" value="F:serine-type D-Ala-D-Ala carboxypeptidase activity"/>
    <property type="evidence" value="ECO:0007669"/>
    <property type="project" value="UniProtKB-EC"/>
</dbReference>
<keyword evidence="11" id="KW-0328">Glycosyltransferase</keyword>
<gene>
    <name evidence="30" type="ORF">SAMN02746091_01797</name>
</gene>
<comment type="similarity">
    <text evidence="5">In the N-terminal section; belongs to the glycosyltransferase 51 family.</text>
</comment>
<feature type="domain" description="Glycosyl transferase family 51" evidence="29">
    <location>
        <begin position="63"/>
        <end position="243"/>
    </location>
</feature>
<keyword evidence="13" id="KW-0812">Transmembrane</keyword>
<dbReference type="InterPro" id="IPR001264">
    <property type="entry name" value="Glyco_trans_51"/>
</dbReference>
<dbReference type="GO" id="GO:0008658">
    <property type="term" value="F:penicillin binding"/>
    <property type="evidence" value="ECO:0007669"/>
    <property type="project" value="InterPro"/>
</dbReference>
<evidence type="ECO:0000256" key="25">
    <source>
        <dbReference type="ARBA" id="ARBA00049902"/>
    </source>
</evidence>
<comment type="catalytic activity">
    <reaction evidence="23">
        <text>Preferential cleavage: (Ac)2-L-Lys-D-Ala-|-D-Ala. Also transpeptidation of peptidyl-alanyl moieties that are N-acyl substituents of D-alanine.</text>
        <dbReference type="EC" id="3.4.16.4"/>
    </reaction>
</comment>
<evidence type="ECO:0000256" key="24">
    <source>
        <dbReference type="ARBA" id="ARBA00044770"/>
    </source>
</evidence>
<dbReference type="GO" id="GO:0030288">
    <property type="term" value="C:outer membrane-bounded periplasmic space"/>
    <property type="evidence" value="ECO:0007669"/>
    <property type="project" value="TreeGrafter"/>
</dbReference>
<dbReference type="GO" id="GO:0006508">
    <property type="term" value="P:proteolysis"/>
    <property type="evidence" value="ECO:0007669"/>
    <property type="project" value="UniProtKB-KW"/>
</dbReference>
<dbReference type="Proteomes" id="UP000184423">
    <property type="component" value="Unassembled WGS sequence"/>
</dbReference>
<evidence type="ECO:0000256" key="4">
    <source>
        <dbReference type="ARBA" id="ARBA00007090"/>
    </source>
</evidence>
<dbReference type="NCBIfam" id="TIGR02074">
    <property type="entry name" value="PBP_1a_fam"/>
    <property type="match status" value="1"/>
</dbReference>
<dbReference type="InterPro" id="IPR050396">
    <property type="entry name" value="Glycosyltr_51/Transpeptidase"/>
</dbReference>
<evidence type="ECO:0000256" key="23">
    <source>
        <dbReference type="ARBA" id="ARBA00034000"/>
    </source>
</evidence>
<keyword evidence="20" id="KW-0046">Antibiotic resistance</keyword>
<evidence type="ECO:0000256" key="11">
    <source>
        <dbReference type="ARBA" id="ARBA00022676"/>
    </source>
</evidence>
<keyword evidence="16" id="KW-0735">Signal-anchor</keyword>
<evidence type="ECO:0000256" key="9">
    <source>
        <dbReference type="ARBA" id="ARBA00022645"/>
    </source>
</evidence>
<evidence type="ECO:0000256" key="1">
    <source>
        <dbReference type="ARBA" id="ARBA00002624"/>
    </source>
</evidence>
<evidence type="ECO:0000256" key="18">
    <source>
        <dbReference type="ARBA" id="ARBA00022989"/>
    </source>
</evidence>
<comment type="function">
    <text evidence="1">Cell wall formation. Synthesis of cross-linked peptidoglycan from the lipid intermediates. The enzyme has a penicillin-insensitive transglycosylase N-terminal domain (formation of linear glycan strands) and a penicillin-sensitive transpeptidase C-terminal domain (cross-linking of the peptide subunits).</text>
</comment>
<dbReference type="SUPFAM" id="SSF53955">
    <property type="entry name" value="Lysozyme-like"/>
    <property type="match status" value="1"/>
</dbReference>
<keyword evidence="10" id="KW-0645">Protease</keyword>
<dbReference type="PANTHER" id="PTHR32282">
    <property type="entry name" value="BINDING PROTEIN TRANSPEPTIDASE, PUTATIVE-RELATED"/>
    <property type="match status" value="1"/>
</dbReference>
<feature type="domain" description="Penicillin-binding protein transpeptidase" evidence="28">
    <location>
        <begin position="364"/>
        <end position="624"/>
    </location>
</feature>
<keyword evidence="15" id="KW-0133">Cell shape</keyword>